<proteinExistence type="predicted"/>
<dbReference type="AlphaFoldDB" id="A0A7X6IDH4"/>
<sequence length="261" mass="28371">MKRTAIVLYLLTLSIALAREALAAHILEPLGTEIAATPPRGRMFGQLNYEYARKADGGTSSTALLPIEFEIGLGERTQLNLEGEIVLRQEATGAPRENGIEEIGVGVKHRFLDETGQLPDAAFEAEFSPSVGLAGNAHALKGVLILSKNLHPRWVVHLNGGYELETENEGEEVVNWATWSYNIAPMYRVIPDRLIVLAELNGLTRSSGGTQLTLAPEVIGVIQTETFFALQNLAFKLAVPIGLTDRSPDIGVRFGVSKLFN</sequence>
<gene>
    <name evidence="2" type="ORF">MNODULE_22370</name>
</gene>
<evidence type="ECO:0000313" key="2">
    <source>
        <dbReference type="EMBL" id="NKE73510.1"/>
    </source>
</evidence>
<evidence type="ECO:0000313" key="3">
    <source>
        <dbReference type="Proteomes" id="UP000534783"/>
    </source>
</evidence>
<name>A0A7X6IDH4_9BACT</name>
<organism evidence="2 3">
    <name type="scientific">Candidatus Manganitrophus noduliformans</name>
    <dbReference type="NCBI Taxonomy" id="2606439"/>
    <lineage>
        <taxon>Bacteria</taxon>
        <taxon>Pseudomonadati</taxon>
        <taxon>Nitrospirota</taxon>
        <taxon>Nitrospiria</taxon>
        <taxon>Candidatus Troglogloeales</taxon>
        <taxon>Candidatus Manganitrophaceae</taxon>
        <taxon>Candidatus Manganitrophus</taxon>
    </lineage>
</organism>
<dbReference type="EMBL" id="VTOW01000008">
    <property type="protein sequence ID" value="NKE73510.1"/>
    <property type="molecule type" value="Genomic_DNA"/>
</dbReference>
<dbReference type="RefSeq" id="WP_168063471.1">
    <property type="nucleotide sequence ID" value="NZ_VTOW01000008.1"/>
</dbReference>
<dbReference type="Proteomes" id="UP000534783">
    <property type="component" value="Unassembled WGS sequence"/>
</dbReference>
<feature type="chain" id="PRO_5031273617" description="Transporter" evidence="1">
    <location>
        <begin position="24"/>
        <end position="261"/>
    </location>
</feature>
<keyword evidence="3" id="KW-1185">Reference proteome</keyword>
<reference evidence="2 3" key="1">
    <citation type="journal article" date="2020" name="Nature">
        <title>Bacterial chemolithoautotrophy via manganese oxidation.</title>
        <authorList>
            <person name="Yu H."/>
            <person name="Leadbetter J.R."/>
        </authorList>
    </citation>
    <scope>NUCLEOTIDE SEQUENCE [LARGE SCALE GENOMIC DNA]</scope>
    <source>
        <strain evidence="2 3">Mn-1</strain>
    </source>
</reference>
<comment type="caution">
    <text evidence="2">The sequence shown here is derived from an EMBL/GenBank/DDBJ whole genome shotgun (WGS) entry which is preliminary data.</text>
</comment>
<keyword evidence="1" id="KW-0732">Signal</keyword>
<protein>
    <recommendedName>
        <fullName evidence="4">Transporter</fullName>
    </recommendedName>
</protein>
<accession>A0A7X6IDH4</accession>
<evidence type="ECO:0008006" key="4">
    <source>
        <dbReference type="Google" id="ProtNLM"/>
    </source>
</evidence>
<feature type="signal peptide" evidence="1">
    <location>
        <begin position="1"/>
        <end position="23"/>
    </location>
</feature>
<evidence type="ECO:0000256" key="1">
    <source>
        <dbReference type="SAM" id="SignalP"/>
    </source>
</evidence>